<reference evidence="2 3" key="1">
    <citation type="submission" date="2019-05" db="EMBL/GenBank/DDBJ databases">
        <title>Mikania micrantha, genome provides insights into the molecular mechanism of rapid growth.</title>
        <authorList>
            <person name="Liu B."/>
        </authorList>
    </citation>
    <scope>NUCLEOTIDE SEQUENCE [LARGE SCALE GENOMIC DNA]</scope>
    <source>
        <strain evidence="2">NLD-2019</strain>
        <tissue evidence="2">Leaf</tissue>
    </source>
</reference>
<evidence type="ECO:0000313" key="3">
    <source>
        <dbReference type="Proteomes" id="UP000326396"/>
    </source>
</evidence>
<name>A0A5N6MWS3_9ASTR</name>
<evidence type="ECO:0000259" key="1">
    <source>
        <dbReference type="Pfam" id="PF00931"/>
    </source>
</evidence>
<proteinExistence type="predicted"/>
<gene>
    <name evidence="2" type="ORF">E3N88_27167</name>
</gene>
<dbReference type="OrthoDB" id="688937at2759"/>
<dbReference type="Proteomes" id="UP000326396">
    <property type="component" value="Linkage Group LG4"/>
</dbReference>
<dbReference type="Gene3D" id="3.40.50.300">
    <property type="entry name" value="P-loop containing nucleotide triphosphate hydrolases"/>
    <property type="match status" value="1"/>
</dbReference>
<dbReference type="InterPro" id="IPR027417">
    <property type="entry name" value="P-loop_NTPase"/>
</dbReference>
<feature type="domain" description="NB-ARC" evidence="1">
    <location>
        <begin position="100"/>
        <end position="154"/>
    </location>
</feature>
<dbReference type="AlphaFoldDB" id="A0A5N6MWS3"/>
<accession>A0A5N6MWS3</accession>
<dbReference type="EMBL" id="SZYD01000014">
    <property type="protein sequence ID" value="KAD4178576.1"/>
    <property type="molecule type" value="Genomic_DNA"/>
</dbReference>
<organism evidence="2 3">
    <name type="scientific">Mikania micrantha</name>
    <name type="common">bitter vine</name>
    <dbReference type="NCBI Taxonomy" id="192012"/>
    <lineage>
        <taxon>Eukaryota</taxon>
        <taxon>Viridiplantae</taxon>
        <taxon>Streptophyta</taxon>
        <taxon>Embryophyta</taxon>
        <taxon>Tracheophyta</taxon>
        <taxon>Spermatophyta</taxon>
        <taxon>Magnoliopsida</taxon>
        <taxon>eudicotyledons</taxon>
        <taxon>Gunneridae</taxon>
        <taxon>Pentapetalae</taxon>
        <taxon>asterids</taxon>
        <taxon>campanulids</taxon>
        <taxon>Asterales</taxon>
        <taxon>Asteraceae</taxon>
        <taxon>Asteroideae</taxon>
        <taxon>Heliantheae alliance</taxon>
        <taxon>Eupatorieae</taxon>
        <taxon>Mikania</taxon>
    </lineage>
</organism>
<sequence length="171" mass="19197">MIKIRSRTNKVPRFVPISCTSFSPHDLKYGSKMSSKLDEIARKLNDLLMEEIVLGLIENVETSNRTSRWLEEASMVNLSVIFILGRDGDKKALLGEEICDEKVTIVSIVGLGGIGKIIITQVLNGDKDHFKLMAWVSRKQTLIHIQLSNHIVKKCGGLPLDLITLWRVLTT</sequence>
<keyword evidence="3" id="KW-1185">Reference proteome</keyword>
<evidence type="ECO:0000313" key="2">
    <source>
        <dbReference type="EMBL" id="KAD4178576.1"/>
    </source>
</evidence>
<dbReference type="InterPro" id="IPR002182">
    <property type="entry name" value="NB-ARC"/>
</dbReference>
<dbReference type="Pfam" id="PF00931">
    <property type="entry name" value="NB-ARC"/>
    <property type="match status" value="1"/>
</dbReference>
<comment type="caution">
    <text evidence="2">The sequence shown here is derived from an EMBL/GenBank/DDBJ whole genome shotgun (WGS) entry which is preliminary data.</text>
</comment>
<protein>
    <recommendedName>
        <fullName evidence="1">NB-ARC domain-containing protein</fullName>
    </recommendedName>
</protein>